<evidence type="ECO:0000256" key="1">
    <source>
        <dbReference type="ARBA" id="ARBA00023125"/>
    </source>
</evidence>
<dbReference type="EMBL" id="BAAADJ010000050">
    <property type="protein sequence ID" value="GAA0337037.1"/>
    <property type="molecule type" value="Genomic_DNA"/>
</dbReference>
<accession>A0ABN0WH71</accession>
<keyword evidence="4" id="KW-1185">Reference proteome</keyword>
<reference evidence="3 4" key="1">
    <citation type="journal article" date="2019" name="Int. J. Syst. Evol. Microbiol.">
        <title>The Global Catalogue of Microorganisms (GCM) 10K type strain sequencing project: providing services to taxonomists for standard genome sequencing and annotation.</title>
        <authorList>
            <consortium name="The Broad Institute Genomics Platform"/>
            <consortium name="The Broad Institute Genome Sequencing Center for Infectious Disease"/>
            <person name="Wu L."/>
            <person name="Ma J."/>
        </authorList>
    </citation>
    <scope>NUCLEOTIDE SEQUENCE [LARGE SCALE GENOMIC DNA]</scope>
    <source>
        <strain evidence="3 4">JCM 9731</strain>
    </source>
</reference>
<gene>
    <name evidence="3" type="ORF">GCM10008967_29160</name>
</gene>
<organism evidence="3 4">
    <name type="scientific">Bacillus carboniphilus</name>
    <dbReference type="NCBI Taxonomy" id="86663"/>
    <lineage>
        <taxon>Bacteria</taxon>
        <taxon>Bacillati</taxon>
        <taxon>Bacillota</taxon>
        <taxon>Bacilli</taxon>
        <taxon>Bacillales</taxon>
        <taxon>Bacillaceae</taxon>
        <taxon>Bacillus</taxon>
    </lineage>
</organism>
<protein>
    <recommendedName>
        <fullName evidence="2">HTH cro/C1-type domain-containing protein</fullName>
    </recommendedName>
</protein>
<dbReference type="Proteomes" id="UP001500782">
    <property type="component" value="Unassembled WGS sequence"/>
</dbReference>
<sequence length="66" mass="7180">MNTIAEQILQARTMKGLDIEDLAQLTGVDSETLMQIEQGVIDPQLSSLTQISKALNCSLEIGDFSI</sequence>
<dbReference type="SMART" id="SM00530">
    <property type="entry name" value="HTH_XRE"/>
    <property type="match status" value="1"/>
</dbReference>
<dbReference type="Gene3D" id="1.10.260.40">
    <property type="entry name" value="lambda repressor-like DNA-binding domains"/>
    <property type="match status" value="1"/>
</dbReference>
<dbReference type="InterPro" id="IPR050807">
    <property type="entry name" value="TransReg_Diox_bact_type"/>
</dbReference>
<name>A0ABN0WH71_9BACI</name>
<dbReference type="CDD" id="cd00093">
    <property type="entry name" value="HTH_XRE"/>
    <property type="match status" value="1"/>
</dbReference>
<dbReference type="PANTHER" id="PTHR46797:SF1">
    <property type="entry name" value="METHYLPHOSPHONATE SYNTHASE"/>
    <property type="match status" value="1"/>
</dbReference>
<evidence type="ECO:0000259" key="2">
    <source>
        <dbReference type="PROSITE" id="PS50943"/>
    </source>
</evidence>
<comment type="caution">
    <text evidence="3">The sequence shown here is derived from an EMBL/GenBank/DDBJ whole genome shotgun (WGS) entry which is preliminary data.</text>
</comment>
<evidence type="ECO:0000313" key="4">
    <source>
        <dbReference type="Proteomes" id="UP001500782"/>
    </source>
</evidence>
<evidence type="ECO:0000313" key="3">
    <source>
        <dbReference type="EMBL" id="GAA0337037.1"/>
    </source>
</evidence>
<dbReference type="InterPro" id="IPR001387">
    <property type="entry name" value="Cro/C1-type_HTH"/>
</dbReference>
<dbReference type="PANTHER" id="PTHR46797">
    <property type="entry name" value="HTH-TYPE TRANSCRIPTIONAL REGULATOR"/>
    <property type="match status" value="1"/>
</dbReference>
<dbReference type="PROSITE" id="PS50943">
    <property type="entry name" value="HTH_CROC1"/>
    <property type="match status" value="1"/>
</dbReference>
<feature type="domain" description="HTH cro/C1-type" evidence="2">
    <location>
        <begin position="8"/>
        <end position="64"/>
    </location>
</feature>
<dbReference type="RefSeq" id="WP_343800282.1">
    <property type="nucleotide sequence ID" value="NZ_BAAADJ010000050.1"/>
</dbReference>
<dbReference type="SUPFAM" id="SSF47413">
    <property type="entry name" value="lambda repressor-like DNA-binding domains"/>
    <property type="match status" value="1"/>
</dbReference>
<dbReference type="InterPro" id="IPR010982">
    <property type="entry name" value="Lambda_DNA-bd_dom_sf"/>
</dbReference>
<proteinExistence type="predicted"/>
<dbReference type="Pfam" id="PF01381">
    <property type="entry name" value="HTH_3"/>
    <property type="match status" value="1"/>
</dbReference>
<keyword evidence="1" id="KW-0238">DNA-binding</keyword>